<evidence type="ECO:0000313" key="4">
    <source>
        <dbReference type="EMBL" id="ETX28361.1"/>
    </source>
</evidence>
<accession>X7F8C6</accession>
<dbReference type="RefSeq" id="WP_043772180.1">
    <property type="nucleotide sequence ID" value="NZ_JAME01000020.1"/>
</dbReference>
<dbReference type="PANTHER" id="PTHR10091">
    <property type="entry name" value="ALDOSE-1-EPIMERASE"/>
    <property type="match status" value="1"/>
</dbReference>
<dbReference type="GO" id="GO:0030246">
    <property type="term" value="F:carbohydrate binding"/>
    <property type="evidence" value="ECO:0007669"/>
    <property type="project" value="InterPro"/>
</dbReference>
<keyword evidence="3" id="KW-0119">Carbohydrate metabolism</keyword>
<dbReference type="InterPro" id="IPR008183">
    <property type="entry name" value="Aldose_1/G6P_1-epimerase"/>
</dbReference>
<dbReference type="Proteomes" id="UP000023430">
    <property type="component" value="Unassembled WGS sequence"/>
</dbReference>
<keyword evidence="5" id="KW-1185">Reference proteome</keyword>
<protein>
    <submittedName>
        <fullName evidence="4">Galactose mutarotase</fullName>
    </submittedName>
</protein>
<dbReference type="Gene3D" id="2.70.98.10">
    <property type="match status" value="1"/>
</dbReference>
<evidence type="ECO:0000313" key="5">
    <source>
        <dbReference type="Proteomes" id="UP000023430"/>
    </source>
</evidence>
<proteinExistence type="inferred from homology"/>
<dbReference type="AlphaFoldDB" id="X7F8C6"/>
<dbReference type="OrthoDB" id="9779408at2"/>
<name>X7F8C6_9RHOB</name>
<dbReference type="GO" id="GO:0004034">
    <property type="term" value="F:aldose 1-epimerase activity"/>
    <property type="evidence" value="ECO:0007669"/>
    <property type="project" value="TreeGrafter"/>
</dbReference>
<dbReference type="CDD" id="cd09019">
    <property type="entry name" value="galactose_mutarotase_like"/>
    <property type="match status" value="1"/>
</dbReference>
<sequence>MTVETRGATPDGRAIHGVTLANGTLTAEILTFGAALRDLRLAGVAHPLVLGLADASDYAGDGAPYMGVIVGRVANRIAEGRAEIAGRTCDFDRNEGGRTTLHGGSDGTGRRLWRIVEQGPGHVVLADTLPDGHMGFPGTLDVQVTYRLDGAALEIEITAGTDAPTLCNFASHAYWNLSGATVTDDHRLRIAAETYQPVDDHNIPDGPPASVAGTRFDLRQAGALPSDIDHSYCLAAARRAVTDVLWMQAGGVAMTLSTTEPGLQVYDGRALEVAEGAGLDGRGYGARSGIAIEPQAWVDAANGPMRAQVDLVPGDTYRQVTRFAFASADRGPDQA</sequence>
<organism evidence="4 5">
    <name type="scientific">Roseivivax isoporae LMG 25204</name>
    <dbReference type="NCBI Taxonomy" id="1449351"/>
    <lineage>
        <taxon>Bacteria</taxon>
        <taxon>Pseudomonadati</taxon>
        <taxon>Pseudomonadota</taxon>
        <taxon>Alphaproteobacteria</taxon>
        <taxon>Rhodobacterales</taxon>
        <taxon>Roseobacteraceae</taxon>
        <taxon>Roseivivax</taxon>
    </lineage>
</organism>
<dbReference type="InterPro" id="IPR011013">
    <property type="entry name" value="Gal_mutarotase_sf_dom"/>
</dbReference>
<evidence type="ECO:0000256" key="3">
    <source>
        <dbReference type="ARBA" id="ARBA00023277"/>
    </source>
</evidence>
<dbReference type="STRING" id="1449351.RISW2_08680"/>
<evidence type="ECO:0000256" key="2">
    <source>
        <dbReference type="ARBA" id="ARBA00023235"/>
    </source>
</evidence>
<gene>
    <name evidence="4" type="ORF">RISW2_08680</name>
</gene>
<dbReference type="EMBL" id="JAME01000020">
    <property type="protein sequence ID" value="ETX28361.1"/>
    <property type="molecule type" value="Genomic_DNA"/>
</dbReference>
<dbReference type="PATRIC" id="fig|1449351.3.peg.2793"/>
<dbReference type="InterPro" id="IPR047215">
    <property type="entry name" value="Galactose_mutarotase-like"/>
</dbReference>
<dbReference type="Pfam" id="PF01263">
    <property type="entry name" value="Aldose_epim"/>
    <property type="match status" value="1"/>
</dbReference>
<comment type="caution">
    <text evidence="4">The sequence shown here is derived from an EMBL/GenBank/DDBJ whole genome shotgun (WGS) entry which is preliminary data.</text>
</comment>
<keyword evidence="2" id="KW-0413">Isomerase</keyword>
<dbReference type="SUPFAM" id="SSF74650">
    <property type="entry name" value="Galactose mutarotase-like"/>
    <property type="match status" value="1"/>
</dbReference>
<dbReference type="GO" id="GO:0006006">
    <property type="term" value="P:glucose metabolic process"/>
    <property type="evidence" value="ECO:0007669"/>
    <property type="project" value="TreeGrafter"/>
</dbReference>
<dbReference type="InterPro" id="IPR014718">
    <property type="entry name" value="GH-type_carb-bd"/>
</dbReference>
<dbReference type="GO" id="GO:0033499">
    <property type="term" value="P:galactose catabolic process via UDP-galactose, Leloir pathway"/>
    <property type="evidence" value="ECO:0007669"/>
    <property type="project" value="TreeGrafter"/>
</dbReference>
<dbReference type="GO" id="GO:0005737">
    <property type="term" value="C:cytoplasm"/>
    <property type="evidence" value="ECO:0007669"/>
    <property type="project" value="TreeGrafter"/>
</dbReference>
<dbReference type="eggNOG" id="COG2017">
    <property type="taxonomic scope" value="Bacteria"/>
</dbReference>
<evidence type="ECO:0000256" key="1">
    <source>
        <dbReference type="ARBA" id="ARBA00006206"/>
    </source>
</evidence>
<dbReference type="PANTHER" id="PTHR10091:SF0">
    <property type="entry name" value="GALACTOSE MUTAROTASE"/>
    <property type="match status" value="1"/>
</dbReference>
<comment type="similarity">
    <text evidence="1">Belongs to the aldose epimerase family.</text>
</comment>
<reference evidence="4 5" key="1">
    <citation type="submission" date="2014-01" db="EMBL/GenBank/DDBJ databases">
        <title>Roseivivax isoporae LMG 25204 Genome Sequencing.</title>
        <authorList>
            <person name="Lai Q."/>
            <person name="Li G."/>
            <person name="Shao Z."/>
        </authorList>
    </citation>
    <scope>NUCLEOTIDE SEQUENCE [LARGE SCALE GENOMIC DNA]</scope>
    <source>
        <strain evidence="4 5">LMG 25204</strain>
    </source>
</reference>